<keyword evidence="12" id="KW-0067">ATP-binding</keyword>
<dbReference type="InterPro" id="IPR000014">
    <property type="entry name" value="PAS"/>
</dbReference>
<accession>A0A5J6QED4</accession>
<dbReference type="CDD" id="cd00082">
    <property type="entry name" value="HisKA"/>
    <property type="match status" value="1"/>
</dbReference>
<evidence type="ECO:0000259" key="22">
    <source>
        <dbReference type="PROSITE" id="PS50894"/>
    </source>
</evidence>
<dbReference type="Gene3D" id="3.30.565.10">
    <property type="entry name" value="Histidine kinase-like ATPase, C-terminal domain"/>
    <property type="match status" value="1"/>
</dbReference>
<feature type="domain" description="PAS" evidence="20">
    <location>
        <begin position="561"/>
        <end position="633"/>
    </location>
</feature>
<evidence type="ECO:0000256" key="13">
    <source>
        <dbReference type="ARBA" id="ARBA00022989"/>
    </source>
</evidence>
<feature type="domain" description="Histidine kinase" evidence="18">
    <location>
        <begin position="705"/>
        <end position="926"/>
    </location>
</feature>
<keyword evidence="11" id="KW-0418">Kinase</keyword>
<dbReference type="Proteomes" id="UP000327179">
    <property type="component" value="Chromosome"/>
</dbReference>
<feature type="modified residue" description="Phosphohistidine" evidence="16">
    <location>
        <position position="1142"/>
    </location>
</feature>
<dbReference type="Gene3D" id="3.40.190.10">
    <property type="entry name" value="Periplasmic binding protein-like II"/>
    <property type="match status" value="4"/>
</dbReference>
<dbReference type="CDD" id="cd13707">
    <property type="entry name" value="PBP2_BvgS_D2"/>
    <property type="match status" value="1"/>
</dbReference>
<keyword evidence="4" id="KW-1003">Cell membrane</keyword>
<reference evidence="23 24" key="1">
    <citation type="submission" date="2019-08" db="EMBL/GenBank/DDBJ databases">
        <title>Whole-genome Sequencing of e-waste polymer degrading bacterium Pseudomonas sp. strain PE08.</title>
        <authorList>
            <person name="Kirdat K."/>
            <person name="Debbarma P."/>
            <person name="Narawade N."/>
            <person name="Suyal D."/>
            <person name="Thorat V."/>
            <person name="Shouche Y."/>
            <person name="Goel R."/>
            <person name="Yadav A."/>
        </authorList>
    </citation>
    <scope>NUCLEOTIDE SEQUENCE [LARGE SCALE GENOMIC DNA]</scope>
    <source>
        <strain evidence="23 24">PE08</strain>
    </source>
</reference>
<dbReference type="InterPro" id="IPR004358">
    <property type="entry name" value="Sig_transdc_His_kin-like_C"/>
</dbReference>
<dbReference type="NCBIfam" id="TIGR00229">
    <property type="entry name" value="sensory_box"/>
    <property type="match status" value="1"/>
</dbReference>
<dbReference type="InterPro" id="IPR005467">
    <property type="entry name" value="His_kinase_dom"/>
</dbReference>
<dbReference type="AlphaFoldDB" id="A0A5J6QED4"/>
<dbReference type="PROSITE" id="PS50109">
    <property type="entry name" value="HIS_KIN"/>
    <property type="match status" value="1"/>
</dbReference>
<evidence type="ECO:0000256" key="4">
    <source>
        <dbReference type="ARBA" id="ARBA00022475"/>
    </source>
</evidence>
<keyword evidence="15" id="KW-0472">Membrane</keyword>
<feature type="domain" description="HPt" evidence="22">
    <location>
        <begin position="1103"/>
        <end position="1204"/>
    </location>
</feature>
<keyword evidence="24" id="KW-1185">Reference proteome</keyword>
<dbReference type="Gene3D" id="3.30.450.20">
    <property type="entry name" value="PAS domain"/>
    <property type="match status" value="1"/>
</dbReference>
<dbReference type="InterPro" id="IPR008207">
    <property type="entry name" value="Sig_transdc_His_kin_Hpt_dom"/>
</dbReference>
<proteinExistence type="predicted"/>
<dbReference type="FunFam" id="3.30.565.10:FF:000010">
    <property type="entry name" value="Sensor histidine kinase RcsC"/>
    <property type="match status" value="1"/>
</dbReference>
<dbReference type="PANTHER" id="PTHR43047">
    <property type="entry name" value="TWO-COMPONENT HISTIDINE PROTEIN KINASE"/>
    <property type="match status" value="1"/>
</dbReference>
<dbReference type="InterPro" id="IPR035965">
    <property type="entry name" value="PAS-like_dom_sf"/>
</dbReference>
<dbReference type="KEGG" id="plal:FXN65_02010"/>
<dbReference type="PROSITE" id="PS50113">
    <property type="entry name" value="PAC"/>
    <property type="match status" value="1"/>
</dbReference>
<dbReference type="CDD" id="cd16922">
    <property type="entry name" value="HATPase_EvgS-ArcB-TorS-like"/>
    <property type="match status" value="1"/>
</dbReference>
<feature type="domain" description="Response regulatory" evidence="19">
    <location>
        <begin position="948"/>
        <end position="1067"/>
    </location>
</feature>
<dbReference type="Pfam" id="PF02518">
    <property type="entry name" value="HATPase_c"/>
    <property type="match status" value="1"/>
</dbReference>
<dbReference type="InterPro" id="IPR036641">
    <property type="entry name" value="HPT_dom_sf"/>
</dbReference>
<dbReference type="SUPFAM" id="SSF47226">
    <property type="entry name" value="Histidine-containing phosphotransfer domain, HPT domain"/>
    <property type="match status" value="1"/>
</dbReference>
<evidence type="ECO:0000256" key="14">
    <source>
        <dbReference type="ARBA" id="ARBA00023012"/>
    </source>
</evidence>
<dbReference type="SUPFAM" id="SSF53850">
    <property type="entry name" value="Periplasmic binding protein-like II"/>
    <property type="match status" value="2"/>
</dbReference>
<dbReference type="PANTHER" id="PTHR43047:SF72">
    <property type="entry name" value="OSMOSENSING HISTIDINE PROTEIN KINASE SLN1"/>
    <property type="match status" value="1"/>
</dbReference>
<evidence type="ECO:0000256" key="6">
    <source>
        <dbReference type="ARBA" id="ARBA00022553"/>
    </source>
</evidence>
<dbReference type="InterPro" id="IPR036890">
    <property type="entry name" value="HATPase_C_sf"/>
</dbReference>
<dbReference type="SMART" id="SM00388">
    <property type="entry name" value="HisKA"/>
    <property type="match status" value="1"/>
</dbReference>
<evidence type="ECO:0000256" key="15">
    <source>
        <dbReference type="ARBA" id="ARBA00023136"/>
    </source>
</evidence>
<dbReference type="Pfam" id="PF01627">
    <property type="entry name" value="Hpt"/>
    <property type="match status" value="1"/>
</dbReference>
<dbReference type="SUPFAM" id="SSF55874">
    <property type="entry name" value="ATPase domain of HSP90 chaperone/DNA topoisomerase II/histidine kinase"/>
    <property type="match status" value="1"/>
</dbReference>
<dbReference type="PROSITE" id="PS50894">
    <property type="entry name" value="HPT"/>
    <property type="match status" value="1"/>
</dbReference>
<dbReference type="InterPro" id="IPR036097">
    <property type="entry name" value="HisK_dim/P_sf"/>
</dbReference>
<sequence>MALIGTGAHAAEDIHRLVLSSQLVVDQQDLAISEDDWYWLRQKRELVLGVAADGTVPMEIIQRDGSYEGIAADTLALMSQWLGMQIRLRQYPDRPALLRALATGEIDLFVGDGQDGRGAPVTRSQAFATDRLALFRRYDDHRVLPQDLDGLRVARVPRHDQALGQRYPGAQQVVASSVDDAMAKVAFGQADLLLGELLPVYFQLNRSFYGMLKFDRFIDQPDVGIAFLMREGDQRLLRGIDAALRAIGPSQLDEVARRWVGSGMTPVSERLPLSAEEQRWVERHPLVRLVVDDDMAPFAFFDDDGQFRGIVADLLETASLRTGLRFEAVSRAGGFARQIDSLLEGEADLAILSASKEREAQLRFTRPISTVPFALVVRAGQDGEDVALVGNGAGQSLALGKGNVARAEIKAAYPALELADTGSYLDAMNLVADGRADSALVPVTTARYYITRLFQGRLAIRGLVGLEPVTANFAVRRADTELHAILEKTLASLGPDQLNAISNSWRGSPGMSPQTWRDYGTLIQRIVIGAGLLLLLVLAWVFHQRREVRRRRATERQLNDELRFIETLIDSMPPPLYVRDAGGRLLSCNRSYLSAIGLPLENVRGRTVTELPPEFFESAPEFQQLYSQAMTEGQMLQGVRTVQTGGQTRWIDHWVHPFQDSTGAVKGVICGWLDVTGHRQLVQELEAAKNLADEASRAKTTFLATMSHEIRTPMNAVIGILELALKRAGDQPVDRSSIEVAYGSARSLLVLIGDILDIARIESGRLSLAPQRANLRDLVESVARVFDGLARQKGLNLVLDIDSSIQGDVLVDSMRFKQILSNLVSNAIKFTREGSVRLQIEGEASEPGLLRVSFCVEDTGIGISEEDQRRLFRPFAQVERGYHQTEGAGLGLVICRSLCEMMGGRMTLTSAPGRGTRVDVELRLHRLDPVAEPVAGAAAVAVERRRLRVLVVDDHPVNRQILAQQLGFLGHEVVEAENGVDALAFWRAGHFDVVATDCHMPRMSGADLARAIRDGERDAQGTPTLILGLTADAQQEEVERSIRAGMDDCLIKPIGLDLLEEKLRAAKGGVPAAEVAASPPAPFAAGVSGLFDLAPLAPLTGGDPGLIHNLLKELLETNRRDLQPLAELAEQGDAHGLSELAHRLKGAARVIRAEPLIAACADLEQACKAPVPEPSDLRATAGELRLALLELEQALMARMASDDQ</sequence>
<dbReference type="InterPro" id="IPR003594">
    <property type="entry name" value="HATPase_dom"/>
</dbReference>
<keyword evidence="9" id="KW-0732">Signal</keyword>
<dbReference type="SUPFAM" id="SSF55785">
    <property type="entry name" value="PYP-like sensor domain (PAS domain)"/>
    <property type="match status" value="1"/>
</dbReference>
<dbReference type="GO" id="GO:0005886">
    <property type="term" value="C:plasma membrane"/>
    <property type="evidence" value="ECO:0007669"/>
    <property type="project" value="UniProtKB-SubCell"/>
</dbReference>
<evidence type="ECO:0000256" key="5">
    <source>
        <dbReference type="ARBA" id="ARBA00022519"/>
    </source>
</evidence>
<dbReference type="CDD" id="cd13705">
    <property type="entry name" value="PBP2_BvgS_D1"/>
    <property type="match status" value="1"/>
</dbReference>
<evidence type="ECO:0000259" key="21">
    <source>
        <dbReference type="PROSITE" id="PS50113"/>
    </source>
</evidence>
<feature type="domain" description="PAC" evidence="21">
    <location>
        <begin position="635"/>
        <end position="687"/>
    </location>
</feature>
<dbReference type="PROSITE" id="PS50110">
    <property type="entry name" value="RESPONSE_REGULATORY"/>
    <property type="match status" value="1"/>
</dbReference>
<dbReference type="Pfam" id="PF00512">
    <property type="entry name" value="HisKA"/>
    <property type="match status" value="1"/>
</dbReference>
<dbReference type="EC" id="2.7.13.3" evidence="3"/>
<dbReference type="RefSeq" id="WP_151131422.1">
    <property type="nucleotide sequence ID" value="NZ_CP043311.1"/>
</dbReference>
<keyword evidence="8" id="KW-0812">Transmembrane</keyword>
<evidence type="ECO:0000259" key="18">
    <source>
        <dbReference type="PROSITE" id="PS50109"/>
    </source>
</evidence>
<evidence type="ECO:0000259" key="20">
    <source>
        <dbReference type="PROSITE" id="PS50112"/>
    </source>
</evidence>
<evidence type="ECO:0000313" key="23">
    <source>
        <dbReference type="EMBL" id="QEY60880.1"/>
    </source>
</evidence>
<dbReference type="SUPFAM" id="SSF47384">
    <property type="entry name" value="Homodimeric domain of signal transducing histidine kinase"/>
    <property type="match status" value="1"/>
</dbReference>
<dbReference type="InterPro" id="IPR003661">
    <property type="entry name" value="HisK_dim/P_dom"/>
</dbReference>
<evidence type="ECO:0000256" key="9">
    <source>
        <dbReference type="ARBA" id="ARBA00022729"/>
    </source>
</evidence>
<dbReference type="PRINTS" id="PR00344">
    <property type="entry name" value="BCTRLSENSOR"/>
</dbReference>
<dbReference type="Pfam" id="PF08448">
    <property type="entry name" value="PAS_4"/>
    <property type="match status" value="1"/>
</dbReference>
<dbReference type="EMBL" id="CP043311">
    <property type="protein sequence ID" value="QEY60880.1"/>
    <property type="molecule type" value="Genomic_DNA"/>
</dbReference>
<evidence type="ECO:0000259" key="19">
    <source>
        <dbReference type="PROSITE" id="PS50110"/>
    </source>
</evidence>
<evidence type="ECO:0000256" key="16">
    <source>
        <dbReference type="PROSITE-ProRule" id="PRU00110"/>
    </source>
</evidence>
<dbReference type="SMART" id="SM00387">
    <property type="entry name" value="HATPase_c"/>
    <property type="match status" value="1"/>
</dbReference>
<dbReference type="Gene3D" id="1.10.287.130">
    <property type="match status" value="1"/>
</dbReference>
<keyword evidence="13" id="KW-1133">Transmembrane helix</keyword>
<gene>
    <name evidence="23" type="ORF">FXN65_02010</name>
</gene>
<keyword evidence="10" id="KW-0547">Nucleotide-binding</keyword>
<dbReference type="Gene3D" id="1.20.120.160">
    <property type="entry name" value="HPT domain"/>
    <property type="match status" value="1"/>
</dbReference>
<evidence type="ECO:0000256" key="10">
    <source>
        <dbReference type="ARBA" id="ARBA00022741"/>
    </source>
</evidence>
<dbReference type="InterPro" id="IPR049870">
    <property type="entry name" value="BvgS-like_periplasmic1"/>
</dbReference>
<dbReference type="GO" id="GO:0000155">
    <property type="term" value="F:phosphorelay sensor kinase activity"/>
    <property type="evidence" value="ECO:0007669"/>
    <property type="project" value="InterPro"/>
</dbReference>
<evidence type="ECO:0000256" key="11">
    <source>
        <dbReference type="ARBA" id="ARBA00022777"/>
    </source>
</evidence>
<dbReference type="Pfam" id="PF00497">
    <property type="entry name" value="SBP_bac_3"/>
    <property type="match status" value="2"/>
</dbReference>
<dbReference type="InterPro" id="IPR013656">
    <property type="entry name" value="PAS_4"/>
</dbReference>
<evidence type="ECO:0000256" key="1">
    <source>
        <dbReference type="ARBA" id="ARBA00000085"/>
    </source>
</evidence>
<evidence type="ECO:0000313" key="24">
    <source>
        <dbReference type="Proteomes" id="UP000327179"/>
    </source>
</evidence>
<keyword evidence="5" id="KW-0997">Cell inner membrane</keyword>
<dbReference type="InterPro" id="IPR000700">
    <property type="entry name" value="PAS-assoc_C"/>
</dbReference>
<evidence type="ECO:0000256" key="12">
    <source>
        <dbReference type="ARBA" id="ARBA00022840"/>
    </source>
</evidence>
<evidence type="ECO:0000256" key="7">
    <source>
        <dbReference type="ARBA" id="ARBA00022679"/>
    </source>
</evidence>
<evidence type="ECO:0000256" key="8">
    <source>
        <dbReference type="ARBA" id="ARBA00022692"/>
    </source>
</evidence>
<comment type="subcellular location">
    <subcellularLocation>
        <location evidence="2">Cell inner membrane</location>
        <topology evidence="2">Multi-pass membrane protein</topology>
    </subcellularLocation>
</comment>
<comment type="catalytic activity">
    <reaction evidence="1">
        <text>ATP + protein L-histidine = ADP + protein N-phospho-L-histidine.</text>
        <dbReference type="EC" id="2.7.13.3"/>
    </reaction>
</comment>
<dbReference type="SMART" id="SM00073">
    <property type="entry name" value="HPT"/>
    <property type="match status" value="1"/>
</dbReference>
<dbReference type="Gene3D" id="3.40.50.2300">
    <property type="match status" value="1"/>
</dbReference>
<dbReference type="InterPro" id="IPR001638">
    <property type="entry name" value="Solute-binding_3/MltF_N"/>
</dbReference>
<name>A0A5J6QED4_9GAMM</name>
<evidence type="ECO:0000256" key="17">
    <source>
        <dbReference type="PROSITE-ProRule" id="PRU00169"/>
    </source>
</evidence>
<dbReference type="Pfam" id="PF00072">
    <property type="entry name" value="Response_reg"/>
    <property type="match status" value="1"/>
</dbReference>
<feature type="modified residue" description="4-aspartylphosphate" evidence="17">
    <location>
        <position position="997"/>
    </location>
</feature>
<dbReference type="CDD" id="cd17546">
    <property type="entry name" value="REC_hyHK_CKI1_RcsC-like"/>
    <property type="match status" value="1"/>
</dbReference>
<dbReference type="InterPro" id="IPR011006">
    <property type="entry name" value="CheY-like_superfamily"/>
</dbReference>
<dbReference type="SUPFAM" id="SSF52172">
    <property type="entry name" value="CheY-like"/>
    <property type="match status" value="1"/>
</dbReference>
<dbReference type="CDD" id="cd00088">
    <property type="entry name" value="HPT"/>
    <property type="match status" value="1"/>
</dbReference>
<keyword evidence="6 17" id="KW-0597">Phosphoprotein</keyword>
<dbReference type="GO" id="GO:0009927">
    <property type="term" value="F:histidine phosphotransfer kinase activity"/>
    <property type="evidence" value="ECO:0007669"/>
    <property type="project" value="TreeGrafter"/>
</dbReference>
<protein>
    <recommendedName>
        <fullName evidence="3">histidine kinase</fullName>
        <ecNumber evidence="3">2.7.13.3</ecNumber>
    </recommendedName>
</protein>
<dbReference type="PROSITE" id="PS50112">
    <property type="entry name" value="PAS"/>
    <property type="match status" value="1"/>
</dbReference>
<organism evidence="23 24">
    <name type="scientific">Metapseudomonas lalkuanensis</name>
    <dbReference type="NCBI Taxonomy" id="2604832"/>
    <lineage>
        <taxon>Bacteria</taxon>
        <taxon>Pseudomonadati</taxon>
        <taxon>Pseudomonadota</taxon>
        <taxon>Gammaproteobacteria</taxon>
        <taxon>Pseudomonadales</taxon>
        <taxon>Pseudomonadaceae</taxon>
        <taxon>Metapseudomonas</taxon>
    </lineage>
</organism>
<dbReference type="SMART" id="SM00062">
    <property type="entry name" value="PBPb"/>
    <property type="match status" value="2"/>
</dbReference>
<dbReference type="SMART" id="SM00448">
    <property type="entry name" value="REC"/>
    <property type="match status" value="1"/>
</dbReference>
<dbReference type="InterPro" id="IPR001789">
    <property type="entry name" value="Sig_transdc_resp-reg_receiver"/>
</dbReference>
<dbReference type="InterPro" id="IPR049871">
    <property type="entry name" value="BvgS-like_periplasmic2"/>
</dbReference>
<evidence type="ECO:0000256" key="2">
    <source>
        <dbReference type="ARBA" id="ARBA00004429"/>
    </source>
</evidence>
<dbReference type="GO" id="GO:0005524">
    <property type="term" value="F:ATP binding"/>
    <property type="evidence" value="ECO:0007669"/>
    <property type="project" value="UniProtKB-KW"/>
</dbReference>
<dbReference type="SMART" id="SM00091">
    <property type="entry name" value="PAS"/>
    <property type="match status" value="1"/>
</dbReference>
<evidence type="ECO:0000256" key="3">
    <source>
        <dbReference type="ARBA" id="ARBA00012438"/>
    </source>
</evidence>
<keyword evidence="7" id="KW-0808">Transferase</keyword>
<keyword evidence="14" id="KW-0902">Two-component regulatory system</keyword>